<name>A0A410WU66_9BACL</name>
<dbReference type="Proteomes" id="UP000288943">
    <property type="component" value="Chromosome"/>
</dbReference>
<dbReference type="InterPro" id="IPR000182">
    <property type="entry name" value="GNAT_dom"/>
</dbReference>
<dbReference type="InterPro" id="IPR016181">
    <property type="entry name" value="Acyl_CoA_acyltransferase"/>
</dbReference>
<protein>
    <submittedName>
        <fullName evidence="2 3">N-acetyltransferase</fullName>
    </submittedName>
</protein>
<accession>A0A410WU66</accession>
<evidence type="ECO:0000313" key="4">
    <source>
        <dbReference type="Proteomes" id="UP000288943"/>
    </source>
</evidence>
<dbReference type="EMBL" id="JAMDMJ010000004">
    <property type="protein sequence ID" value="MCY9594999.1"/>
    <property type="molecule type" value="Genomic_DNA"/>
</dbReference>
<sequence length="183" mass="21497">MKIITTAQWDEKLWREAEPLYNEAFPDHGRKPIRIIRQMFQRKLCFLHLGIVENTVAVMAITGELPSVRALLIDYIAVRHDCRGQGTGRHFIEELKHWTRRERGLSGILIEAEAGDGPGHRSRRRFWEACGFHLTDYVHEYSWVPERYQAMYVNLSPEGKLADDGRLLFESITDFHKRSYQRT</sequence>
<dbReference type="GeneID" id="95375021"/>
<dbReference type="OrthoDB" id="2830399at2"/>
<keyword evidence="3" id="KW-0808">Transferase</keyword>
<dbReference type="Proteomes" id="UP001527202">
    <property type="component" value="Unassembled WGS sequence"/>
</dbReference>
<feature type="domain" description="N-acetyltransferase" evidence="1">
    <location>
        <begin position="4"/>
        <end position="158"/>
    </location>
</feature>
<dbReference type="SUPFAM" id="SSF55729">
    <property type="entry name" value="Acyl-CoA N-acyltransferases (Nat)"/>
    <property type="match status" value="1"/>
</dbReference>
<proteinExistence type="predicted"/>
<organism evidence="3 4">
    <name type="scientific">Paenibacillus chitinolyticus</name>
    <dbReference type="NCBI Taxonomy" id="79263"/>
    <lineage>
        <taxon>Bacteria</taxon>
        <taxon>Bacillati</taxon>
        <taxon>Bacillota</taxon>
        <taxon>Bacilli</taxon>
        <taxon>Bacillales</taxon>
        <taxon>Paenibacillaceae</taxon>
        <taxon>Paenibacillus</taxon>
    </lineage>
</organism>
<evidence type="ECO:0000313" key="2">
    <source>
        <dbReference type="EMBL" id="MCY9594999.1"/>
    </source>
</evidence>
<evidence type="ECO:0000313" key="5">
    <source>
        <dbReference type="Proteomes" id="UP001527202"/>
    </source>
</evidence>
<dbReference type="EMBL" id="CP026520">
    <property type="protein sequence ID" value="QAV17870.1"/>
    <property type="molecule type" value="Genomic_DNA"/>
</dbReference>
<reference evidence="3 4" key="1">
    <citation type="submission" date="2018-01" db="EMBL/GenBank/DDBJ databases">
        <title>The whole genome sequencing and assembly of Paenibacillus chitinolyticus KCCM 41400 strain.</title>
        <authorList>
            <person name="Kim J.-Y."/>
            <person name="Park M.-K."/>
            <person name="Lee Y.-J."/>
            <person name="Yi H."/>
            <person name="Bahn Y.-S."/>
            <person name="Kim J.F."/>
            <person name="Lee D.-W."/>
        </authorList>
    </citation>
    <scope>NUCLEOTIDE SEQUENCE [LARGE SCALE GENOMIC DNA]</scope>
    <source>
        <strain evidence="3 4">KCCM 41400</strain>
    </source>
</reference>
<reference evidence="2 5" key="2">
    <citation type="submission" date="2022-05" db="EMBL/GenBank/DDBJ databases">
        <title>Genome Sequencing of Bee-Associated Microbes.</title>
        <authorList>
            <person name="Dunlap C."/>
        </authorList>
    </citation>
    <scope>NUCLEOTIDE SEQUENCE [LARGE SCALE GENOMIC DNA]</scope>
    <source>
        <strain evidence="2 5">NRRL B-23120</strain>
    </source>
</reference>
<dbReference type="GO" id="GO:0016747">
    <property type="term" value="F:acyltransferase activity, transferring groups other than amino-acyl groups"/>
    <property type="evidence" value="ECO:0007669"/>
    <property type="project" value="InterPro"/>
</dbReference>
<dbReference type="Pfam" id="PF00583">
    <property type="entry name" value="Acetyltransf_1"/>
    <property type="match status" value="1"/>
</dbReference>
<dbReference type="PROSITE" id="PS51186">
    <property type="entry name" value="GNAT"/>
    <property type="match status" value="1"/>
</dbReference>
<dbReference type="KEGG" id="pchi:PC41400_09400"/>
<dbReference type="RefSeq" id="WP_042231000.1">
    <property type="nucleotide sequence ID" value="NZ_CP026520.1"/>
</dbReference>
<dbReference type="AlphaFoldDB" id="A0A410WU66"/>
<gene>
    <name evidence="2" type="ORF">M5X16_04310</name>
    <name evidence="3" type="ORF">PC41400_09400</name>
</gene>
<evidence type="ECO:0000313" key="3">
    <source>
        <dbReference type="EMBL" id="QAV17870.1"/>
    </source>
</evidence>
<dbReference type="Gene3D" id="3.40.630.30">
    <property type="match status" value="1"/>
</dbReference>
<keyword evidence="5" id="KW-1185">Reference proteome</keyword>
<dbReference type="CDD" id="cd04301">
    <property type="entry name" value="NAT_SF"/>
    <property type="match status" value="1"/>
</dbReference>
<evidence type="ECO:0000259" key="1">
    <source>
        <dbReference type="PROSITE" id="PS51186"/>
    </source>
</evidence>